<comment type="pathway">
    <text evidence="1">Lipid metabolism.</text>
</comment>
<dbReference type="PANTHER" id="PTHR10434:SF11">
    <property type="entry name" value="1-ACYL-SN-GLYCEROL-3-PHOSPHATE ACYLTRANSFERASE"/>
    <property type="match status" value="1"/>
</dbReference>
<evidence type="ECO:0000256" key="1">
    <source>
        <dbReference type="ARBA" id="ARBA00005189"/>
    </source>
</evidence>
<dbReference type="CDD" id="cd07989">
    <property type="entry name" value="LPLAT_AGPAT-like"/>
    <property type="match status" value="1"/>
</dbReference>
<dbReference type="GO" id="GO:0003841">
    <property type="term" value="F:1-acylglycerol-3-phosphate O-acyltransferase activity"/>
    <property type="evidence" value="ECO:0007669"/>
    <property type="project" value="TreeGrafter"/>
</dbReference>
<evidence type="ECO:0000313" key="6">
    <source>
        <dbReference type="Proteomes" id="UP000182409"/>
    </source>
</evidence>
<keyword evidence="3 5" id="KW-0012">Acyltransferase</keyword>
<evidence type="ECO:0000259" key="4">
    <source>
        <dbReference type="SMART" id="SM00563"/>
    </source>
</evidence>
<dbReference type="PANTHER" id="PTHR10434">
    <property type="entry name" value="1-ACYL-SN-GLYCEROL-3-PHOSPHATE ACYLTRANSFERASE"/>
    <property type="match status" value="1"/>
</dbReference>
<keyword evidence="2 5" id="KW-0808">Transferase</keyword>
<dbReference type="Pfam" id="PF01553">
    <property type="entry name" value="Acyltransferase"/>
    <property type="match status" value="1"/>
</dbReference>
<accession>A0A1H4QDT9</accession>
<protein>
    <submittedName>
        <fullName evidence="5">1-acyl-sn-glycerol-3-phosphate acyltransferase</fullName>
    </submittedName>
</protein>
<gene>
    <name evidence="5" type="ORF">SAMN05443244_2844</name>
</gene>
<dbReference type="SUPFAM" id="SSF69593">
    <property type="entry name" value="Glycerol-3-phosphate (1)-acyltransferase"/>
    <property type="match status" value="1"/>
</dbReference>
<proteinExistence type="predicted"/>
<feature type="domain" description="Phospholipid/glycerol acyltransferase" evidence="4">
    <location>
        <begin position="67"/>
        <end position="182"/>
    </location>
</feature>
<dbReference type="Proteomes" id="UP000182409">
    <property type="component" value="Unassembled WGS sequence"/>
</dbReference>
<organism evidence="5 6">
    <name type="scientific">Terriglobus roseus</name>
    <dbReference type="NCBI Taxonomy" id="392734"/>
    <lineage>
        <taxon>Bacteria</taxon>
        <taxon>Pseudomonadati</taxon>
        <taxon>Acidobacteriota</taxon>
        <taxon>Terriglobia</taxon>
        <taxon>Terriglobales</taxon>
        <taxon>Acidobacteriaceae</taxon>
        <taxon>Terriglobus</taxon>
    </lineage>
</organism>
<reference evidence="5 6" key="1">
    <citation type="submission" date="2016-10" db="EMBL/GenBank/DDBJ databases">
        <authorList>
            <person name="de Groot N.N."/>
        </authorList>
    </citation>
    <scope>NUCLEOTIDE SEQUENCE [LARGE SCALE GENOMIC DNA]</scope>
    <source>
        <strain evidence="5 6">AB35.6</strain>
    </source>
</reference>
<evidence type="ECO:0000256" key="3">
    <source>
        <dbReference type="ARBA" id="ARBA00023315"/>
    </source>
</evidence>
<dbReference type="InterPro" id="IPR002123">
    <property type="entry name" value="Plipid/glycerol_acylTrfase"/>
</dbReference>
<evidence type="ECO:0000313" key="5">
    <source>
        <dbReference type="EMBL" id="SEC17815.1"/>
    </source>
</evidence>
<dbReference type="OrthoDB" id="9803035at2"/>
<dbReference type="SMART" id="SM00563">
    <property type="entry name" value="PlsC"/>
    <property type="match status" value="1"/>
</dbReference>
<dbReference type="RefSeq" id="WP_074654631.1">
    <property type="nucleotide sequence ID" value="NZ_FNSD01000001.1"/>
</dbReference>
<dbReference type="AlphaFoldDB" id="A0A1H4QDT9"/>
<evidence type="ECO:0000256" key="2">
    <source>
        <dbReference type="ARBA" id="ARBA00022679"/>
    </source>
</evidence>
<sequence length="241" mass="25978">MWAAIKMVLAFAGLGIPAGLVMIPWTFLTGDIKPMYRVGKWICSAGFRAAGIRVEQVGRDNIPDRPCIFVPNHVSNLDPPLMVPLIPGEPSIMLKAELLKIPVIGKAWQMAKYVPVDREGGRDAGIRSIRYAAEVIRGGLSMLIFAEGTRSRTGRLQAFKAGPFHLSQSTGALIVPVAISGTESMMHKGSAKVYPGVARVEFLPAVDPAMFRNRAEFIAAVRGEIAAALPDSMRPLDASAE</sequence>
<name>A0A1H4QDT9_9BACT</name>
<dbReference type="EMBL" id="FNSD01000001">
    <property type="protein sequence ID" value="SEC17815.1"/>
    <property type="molecule type" value="Genomic_DNA"/>
</dbReference>
<dbReference type="GO" id="GO:0006654">
    <property type="term" value="P:phosphatidic acid biosynthetic process"/>
    <property type="evidence" value="ECO:0007669"/>
    <property type="project" value="TreeGrafter"/>
</dbReference>